<dbReference type="InterPro" id="IPR023346">
    <property type="entry name" value="Lysozyme-like_dom_sf"/>
</dbReference>
<dbReference type="eggNOG" id="COG4678">
    <property type="taxonomic scope" value="Bacteria"/>
</dbReference>
<evidence type="ECO:0000313" key="2">
    <source>
        <dbReference type="Proteomes" id="UP000003835"/>
    </source>
</evidence>
<reference evidence="1 2" key="1">
    <citation type="submission" date="2008-07" db="EMBL/GenBank/DDBJ databases">
        <authorList>
            <person name="Tandeau de Marsac N."/>
            <person name="Ferriera S."/>
            <person name="Johnson J."/>
            <person name="Kravitz S."/>
            <person name="Beeson K."/>
            <person name="Sutton G."/>
            <person name="Rogers Y.-H."/>
            <person name="Friedman R."/>
            <person name="Frazier M."/>
            <person name="Venter J.C."/>
        </authorList>
    </citation>
    <scope>NUCLEOTIDE SEQUENCE [LARGE SCALE GENOMIC DNA]</scope>
    <source>
        <strain evidence="1 2">PCC 7420</strain>
    </source>
</reference>
<evidence type="ECO:0000313" key="1">
    <source>
        <dbReference type="EMBL" id="EDX72975.1"/>
    </source>
</evidence>
<sequence>MKRLIKWINILILMILFLELREEFQRGEWSFNDPRGEKGTQPLVMRGGDPYIRALMRTISASEANVSQPYSVLYGGEHVWNLSDHPNRCVPIVAGPNVGNCTTAAGRYQFINTTWYNKARRYHPQPWQLFWWNNYSFEPQYQDAVVYAWLSDPQAWGMDISQELRQGKVDQVLRRLSGTWTSLGYGIETNSMTRYLPGIYQRILQEELQQR</sequence>
<protein>
    <submittedName>
        <fullName evidence="1">Phage lysozyme, putative</fullName>
        <ecNumber evidence="1">3.2.1.17</ecNumber>
    </submittedName>
</protein>
<dbReference type="HOGENOM" id="CLU_089878_0_0_3"/>
<keyword evidence="1" id="KW-0378">Hydrolase</keyword>
<keyword evidence="1" id="KW-0326">Glycosidase</keyword>
<dbReference type="Gene3D" id="1.10.530.10">
    <property type="match status" value="1"/>
</dbReference>
<dbReference type="STRING" id="118168.MC7420_2593"/>
<dbReference type="AlphaFoldDB" id="B4VYB5"/>
<dbReference type="EC" id="3.2.1.17" evidence="1"/>
<gene>
    <name evidence="1" type="ORF">MC7420_2593</name>
</gene>
<keyword evidence="2" id="KW-1185">Reference proteome</keyword>
<name>B4VYB5_9CYAN</name>
<dbReference type="RefSeq" id="WP_006103777.1">
    <property type="nucleotide sequence ID" value="NZ_DS989860.1"/>
</dbReference>
<accession>B4VYB5</accession>
<dbReference type="Proteomes" id="UP000003835">
    <property type="component" value="Unassembled WGS sequence"/>
</dbReference>
<organism evidence="1 2">
    <name type="scientific">Coleofasciculus chthonoplastes PCC 7420</name>
    <dbReference type="NCBI Taxonomy" id="118168"/>
    <lineage>
        <taxon>Bacteria</taxon>
        <taxon>Bacillati</taxon>
        <taxon>Cyanobacteriota</taxon>
        <taxon>Cyanophyceae</taxon>
        <taxon>Coleofasciculales</taxon>
        <taxon>Coleofasciculaceae</taxon>
        <taxon>Coleofasciculus</taxon>
    </lineage>
</organism>
<proteinExistence type="predicted"/>
<dbReference type="SUPFAM" id="SSF53955">
    <property type="entry name" value="Lysozyme-like"/>
    <property type="match status" value="1"/>
</dbReference>
<dbReference type="GO" id="GO:0003796">
    <property type="term" value="F:lysozyme activity"/>
    <property type="evidence" value="ECO:0007669"/>
    <property type="project" value="UniProtKB-EC"/>
</dbReference>
<dbReference type="EMBL" id="DS989860">
    <property type="protein sequence ID" value="EDX72975.1"/>
    <property type="molecule type" value="Genomic_DNA"/>
</dbReference>